<dbReference type="Proteomes" id="UP000604046">
    <property type="component" value="Unassembled WGS sequence"/>
</dbReference>
<keyword evidence="1" id="KW-0677">Repeat</keyword>
<dbReference type="PROSITE" id="PS50297">
    <property type="entry name" value="ANK_REP_REGION"/>
    <property type="match status" value="2"/>
</dbReference>
<dbReference type="Pfam" id="PF00023">
    <property type="entry name" value="Ank"/>
    <property type="match status" value="1"/>
</dbReference>
<dbReference type="InterPro" id="IPR036770">
    <property type="entry name" value="Ankyrin_rpt-contain_sf"/>
</dbReference>
<reference evidence="5" key="1">
    <citation type="submission" date="2021-02" db="EMBL/GenBank/DDBJ databases">
        <authorList>
            <person name="Dougan E. K."/>
            <person name="Rhodes N."/>
            <person name="Thang M."/>
            <person name="Chan C."/>
        </authorList>
    </citation>
    <scope>NUCLEOTIDE SEQUENCE</scope>
</reference>
<keyword evidence="6" id="KW-1185">Reference proteome</keyword>
<dbReference type="PANTHER" id="PTHR24171:SF8">
    <property type="entry name" value="BRCA1-ASSOCIATED RING DOMAIN PROTEIN 1"/>
    <property type="match status" value="1"/>
</dbReference>
<dbReference type="SUPFAM" id="SSF48403">
    <property type="entry name" value="Ankyrin repeat"/>
    <property type="match status" value="1"/>
</dbReference>
<evidence type="ECO:0000313" key="6">
    <source>
        <dbReference type="Proteomes" id="UP000604046"/>
    </source>
</evidence>
<dbReference type="OrthoDB" id="313274at2759"/>
<feature type="domain" description="Ubiquitin-like" evidence="4">
    <location>
        <begin position="1"/>
        <end position="57"/>
    </location>
</feature>
<dbReference type="AlphaFoldDB" id="A0A812NBG0"/>
<dbReference type="PROSITE" id="PS50053">
    <property type="entry name" value="UBIQUITIN_2"/>
    <property type="match status" value="1"/>
</dbReference>
<dbReference type="GO" id="GO:0004842">
    <property type="term" value="F:ubiquitin-protein transferase activity"/>
    <property type="evidence" value="ECO:0007669"/>
    <property type="project" value="TreeGrafter"/>
</dbReference>
<dbReference type="CDD" id="cd17039">
    <property type="entry name" value="Ubl_ubiquitin_like"/>
    <property type="match status" value="1"/>
</dbReference>
<evidence type="ECO:0000313" key="5">
    <source>
        <dbReference type="EMBL" id="CAE7298073.1"/>
    </source>
</evidence>
<organism evidence="5 6">
    <name type="scientific">Symbiodinium natans</name>
    <dbReference type="NCBI Taxonomy" id="878477"/>
    <lineage>
        <taxon>Eukaryota</taxon>
        <taxon>Sar</taxon>
        <taxon>Alveolata</taxon>
        <taxon>Dinophyceae</taxon>
        <taxon>Suessiales</taxon>
        <taxon>Symbiodiniaceae</taxon>
        <taxon>Symbiodinium</taxon>
    </lineage>
</organism>
<feature type="repeat" description="ANK" evidence="3">
    <location>
        <begin position="107"/>
        <end position="139"/>
    </location>
</feature>
<dbReference type="InterPro" id="IPR029071">
    <property type="entry name" value="Ubiquitin-like_domsf"/>
</dbReference>
<dbReference type="InterPro" id="IPR002110">
    <property type="entry name" value="Ankyrin_rpt"/>
</dbReference>
<evidence type="ECO:0000256" key="3">
    <source>
        <dbReference type="PROSITE-ProRule" id="PRU00023"/>
    </source>
</evidence>
<dbReference type="InterPro" id="IPR000626">
    <property type="entry name" value="Ubiquitin-like_dom"/>
</dbReference>
<name>A0A812NBG0_9DINO</name>
<gene>
    <name evidence="5" type="primary">Ank3</name>
    <name evidence="5" type="ORF">SNAT2548_LOCUS15691</name>
</gene>
<comment type="caution">
    <text evidence="5">The sequence shown here is derived from an EMBL/GenBank/DDBJ whole genome shotgun (WGS) entry which is preliminary data.</text>
</comment>
<dbReference type="Gene3D" id="1.25.40.20">
    <property type="entry name" value="Ankyrin repeat-containing domain"/>
    <property type="match status" value="2"/>
</dbReference>
<proteinExistence type="predicted"/>
<dbReference type="PROSITE" id="PS50088">
    <property type="entry name" value="ANK_REPEAT"/>
    <property type="match status" value="2"/>
</dbReference>
<dbReference type="SUPFAM" id="SSF54236">
    <property type="entry name" value="Ubiquitin-like"/>
    <property type="match status" value="1"/>
</dbReference>
<evidence type="ECO:0000256" key="2">
    <source>
        <dbReference type="ARBA" id="ARBA00023043"/>
    </source>
</evidence>
<dbReference type="PANTHER" id="PTHR24171">
    <property type="entry name" value="ANKYRIN REPEAT DOMAIN-CONTAINING PROTEIN 39-RELATED"/>
    <property type="match status" value="1"/>
</dbReference>
<evidence type="ECO:0000259" key="4">
    <source>
        <dbReference type="PROSITE" id="PS50053"/>
    </source>
</evidence>
<dbReference type="EMBL" id="CAJNDS010002046">
    <property type="protein sequence ID" value="CAE7298073.1"/>
    <property type="molecule type" value="Genomic_DNA"/>
</dbReference>
<dbReference type="GO" id="GO:0085020">
    <property type="term" value="P:protein K6-linked ubiquitination"/>
    <property type="evidence" value="ECO:0007669"/>
    <property type="project" value="TreeGrafter"/>
</dbReference>
<feature type="repeat" description="ANK" evidence="3">
    <location>
        <begin position="141"/>
        <end position="167"/>
    </location>
</feature>
<accession>A0A812NBG0</accession>
<keyword evidence="2 3" id="KW-0040">ANK repeat</keyword>
<dbReference type="SMART" id="SM00248">
    <property type="entry name" value="ANK"/>
    <property type="match status" value="4"/>
</dbReference>
<sequence>MLHIWQVSGEELATIPAKQLSSVKALKRSLQHLCGFSRFRQRLLHNGSALDDMSTLEGDADLQLVLLPFVHGSKQADELADAAGNGLVSVVEELLQRPLNPDSVDQNGETPLYRACLIDSADTARLLLEAGADKDLACGQHHLTALVVASGLGHLDTVRVLLQAGADQEMCCDGLCGSDQGADLLREAGIDEGRIEAICGPDGVTALGAAASHGHLDTMRLLLESKSYTALQALHV</sequence>
<evidence type="ECO:0000256" key="1">
    <source>
        <dbReference type="ARBA" id="ARBA00022737"/>
    </source>
</evidence>
<protein>
    <submittedName>
        <fullName evidence="5">Ank3 protein</fullName>
    </submittedName>
</protein>
<dbReference type="Pfam" id="PF12796">
    <property type="entry name" value="Ank_2"/>
    <property type="match status" value="1"/>
</dbReference>